<name>A0A1F2PB99_9EURY</name>
<proteinExistence type="predicted"/>
<keyword evidence="3" id="KW-1185">Reference proteome</keyword>
<accession>A0A1F2PB99</accession>
<gene>
    <name evidence="2" type="ORF">SCAL_000263</name>
</gene>
<sequence>MDPTIVTIAITVGIILIASILIRLIKYRDLPEKDERTVKISNAALSYSWFLTLIFISVLFWVDYLDVVEMTVAEVIGAIYFVMIALALVFVRYFSWKGDVE</sequence>
<keyword evidence="1" id="KW-0472">Membrane</keyword>
<evidence type="ECO:0000256" key="1">
    <source>
        <dbReference type="SAM" id="Phobius"/>
    </source>
</evidence>
<dbReference type="EMBL" id="LYOS01000001">
    <property type="protein sequence ID" value="OFV68587.1"/>
    <property type="molecule type" value="Genomic_DNA"/>
</dbReference>
<dbReference type="Proteomes" id="UP000186940">
    <property type="component" value="Unassembled WGS sequence"/>
</dbReference>
<evidence type="ECO:0000313" key="2">
    <source>
        <dbReference type="EMBL" id="OFV68587.1"/>
    </source>
</evidence>
<organism evidence="2 3">
    <name type="scientific">Candidatus Syntropharchaeum caldarium</name>
    <dbReference type="NCBI Taxonomy" id="1838285"/>
    <lineage>
        <taxon>Archaea</taxon>
        <taxon>Methanobacteriati</taxon>
        <taxon>Methanobacteriota</taxon>
        <taxon>Stenosarchaea group</taxon>
        <taxon>Methanomicrobia</taxon>
        <taxon>Methanosarcinales</taxon>
        <taxon>ANME-2 cluster</taxon>
        <taxon>Candidatus Syntropharchaeum</taxon>
    </lineage>
</organism>
<evidence type="ECO:0000313" key="3">
    <source>
        <dbReference type="Proteomes" id="UP000186940"/>
    </source>
</evidence>
<dbReference type="AlphaFoldDB" id="A0A1F2PB99"/>
<protein>
    <submittedName>
        <fullName evidence="2">Uncharacterized protein</fullName>
    </submittedName>
</protein>
<keyword evidence="1" id="KW-1133">Transmembrane helix</keyword>
<feature type="transmembrane region" description="Helical" evidence="1">
    <location>
        <begin position="76"/>
        <end position="95"/>
    </location>
</feature>
<feature type="transmembrane region" description="Helical" evidence="1">
    <location>
        <begin position="45"/>
        <end position="64"/>
    </location>
</feature>
<keyword evidence="1" id="KW-0812">Transmembrane</keyword>
<dbReference type="STRING" id="1838285.SCAL_000263"/>
<comment type="caution">
    <text evidence="2">The sequence shown here is derived from an EMBL/GenBank/DDBJ whole genome shotgun (WGS) entry which is preliminary data.</text>
</comment>
<reference evidence="2" key="1">
    <citation type="submission" date="2016-05" db="EMBL/GenBank/DDBJ databases">
        <title>Microbial consortia oxidize butane by reversing methanogenesis.</title>
        <authorList>
            <person name="Laso-Perez R."/>
            <person name="Richter M."/>
            <person name="Wegener G."/>
            <person name="Musat F."/>
        </authorList>
    </citation>
    <scope>NUCLEOTIDE SEQUENCE [LARGE SCALE GENOMIC DNA]</scope>
    <source>
        <strain evidence="2">BOX2</strain>
    </source>
</reference>
<feature type="transmembrane region" description="Helical" evidence="1">
    <location>
        <begin position="6"/>
        <end position="25"/>
    </location>
</feature>